<dbReference type="GO" id="GO:0045277">
    <property type="term" value="C:respiratory chain complex IV"/>
    <property type="evidence" value="ECO:0007669"/>
    <property type="project" value="InterPro"/>
</dbReference>
<sequence length="69" mass="7820">MFAIRSLVKNNAQIFKNVAQQRNMSVISIPARKKVTKGEMIFLSGVMLVSWCAIPAWVLVNLKHYRGSE</sequence>
<dbReference type="SUPFAM" id="SSF81431">
    <property type="entry name" value="Mitochondrial cytochrome c oxidase subunit VIIIb (aka IX)"/>
    <property type="match status" value="1"/>
</dbReference>
<comment type="pathway">
    <text evidence="2">Energy metabolism; oxidative phosphorylation.</text>
</comment>
<protein>
    <recommendedName>
        <fullName evidence="13">Cytochrome c oxidase polypeptide VIII</fullName>
    </recommendedName>
</protein>
<evidence type="ECO:0000256" key="3">
    <source>
        <dbReference type="ARBA" id="ARBA00010117"/>
    </source>
</evidence>
<proteinExistence type="evidence at transcript level"/>
<gene>
    <name evidence="11" type="ORF">RR46_07086</name>
</gene>
<evidence type="ECO:0000313" key="11">
    <source>
        <dbReference type="EMBL" id="KPJ00496.1"/>
    </source>
</evidence>
<reference evidence="11 12" key="2">
    <citation type="journal article" date="2015" name="Nat. Commun.">
        <title>Outbred genome sequencing and CRISPR/Cas9 gene editing in butterflies.</title>
        <authorList>
            <person name="Li X."/>
            <person name="Fan D."/>
            <person name="Zhang W."/>
            <person name="Liu G."/>
            <person name="Zhang L."/>
            <person name="Zhao L."/>
            <person name="Fang X."/>
            <person name="Chen L."/>
            <person name="Dong Y."/>
            <person name="Chen Y."/>
            <person name="Ding Y."/>
            <person name="Zhao R."/>
            <person name="Feng M."/>
            <person name="Zhu Y."/>
            <person name="Feng Y."/>
            <person name="Jiang X."/>
            <person name="Zhu D."/>
            <person name="Xiang H."/>
            <person name="Feng X."/>
            <person name="Li S."/>
            <person name="Wang J."/>
            <person name="Zhang G."/>
            <person name="Kronforst M.R."/>
            <person name="Wang W."/>
        </authorList>
    </citation>
    <scope>NUCLEOTIDE SEQUENCE [LARGE SCALE GENOMIC DNA]</scope>
    <source>
        <strain evidence="11">Ya'a_city_454_Px</strain>
        <tissue evidence="11">Whole body</tissue>
    </source>
</reference>
<dbReference type="InterPro" id="IPR036548">
    <property type="entry name" value="Cyt_c_oxidase_su8_sf"/>
</dbReference>
<keyword evidence="12" id="KW-1185">Reference proteome</keyword>
<keyword evidence="7" id="KW-0496">Mitochondrion</keyword>
<dbReference type="EMBL" id="AK402244">
    <property type="protein sequence ID" value="BAM18866.1"/>
    <property type="molecule type" value="mRNA"/>
</dbReference>
<evidence type="ECO:0000313" key="10">
    <source>
        <dbReference type="EMBL" id="BAM18866.1"/>
    </source>
</evidence>
<dbReference type="GO" id="GO:0006123">
    <property type="term" value="P:mitochondrial electron transport, cytochrome c to oxygen"/>
    <property type="evidence" value="ECO:0007669"/>
    <property type="project" value="InterPro"/>
</dbReference>
<name>I4DLS6_PAPXU</name>
<dbReference type="GO" id="GO:0005743">
    <property type="term" value="C:mitochondrial inner membrane"/>
    <property type="evidence" value="ECO:0007669"/>
    <property type="project" value="UniProtKB-SubCell"/>
</dbReference>
<dbReference type="EMBL" id="KQ459463">
    <property type="protein sequence ID" value="KPJ00496.1"/>
    <property type="molecule type" value="Genomic_DNA"/>
</dbReference>
<keyword evidence="5" id="KW-0999">Mitochondrion inner membrane</keyword>
<evidence type="ECO:0000256" key="8">
    <source>
        <dbReference type="ARBA" id="ARBA00023136"/>
    </source>
</evidence>
<dbReference type="UniPathway" id="UPA00705"/>
<accession>I4DLS6</accession>
<evidence type="ECO:0000256" key="5">
    <source>
        <dbReference type="ARBA" id="ARBA00022792"/>
    </source>
</evidence>
<dbReference type="Proteomes" id="UP000053268">
    <property type="component" value="Unassembled WGS sequence"/>
</dbReference>
<comment type="subcellular location">
    <subcellularLocation>
        <location evidence="1">Mitochondrion inner membrane</location>
        <topology evidence="1">Single-pass membrane protein</topology>
    </subcellularLocation>
</comment>
<evidence type="ECO:0000256" key="2">
    <source>
        <dbReference type="ARBA" id="ARBA00004673"/>
    </source>
</evidence>
<organism evidence="10">
    <name type="scientific">Papilio xuthus</name>
    <name type="common">Asian swallowtail butterfly</name>
    <dbReference type="NCBI Taxonomy" id="66420"/>
    <lineage>
        <taxon>Eukaryota</taxon>
        <taxon>Metazoa</taxon>
        <taxon>Ecdysozoa</taxon>
        <taxon>Arthropoda</taxon>
        <taxon>Hexapoda</taxon>
        <taxon>Insecta</taxon>
        <taxon>Pterygota</taxon>
        <taxon>Neoptera</taxon>
        <taxon>Endopterygota</taxon>
        <taxon>Lepidoptera</taxon>
        <taxon>Glossata</taxon>
        <taxon>Ditrysia</taxon>
        <taxon>Papilionoidea</taxon>
        <taxon>Papilionidae</taxon>
        <taxon>Papilioninae</taxon>
        <taxon>Papilio</taxon>
    </lineage>
</organism>
<evidence type="ECO:0000256" key="9">
    <source>
        <dbReference type="SAM" id="Phobius"/>
    </source>
</evidence>
<evidence type="ECO:0000256" key="1">
    <source>
        <dbReference type="ARBA" id="ARBA00004434"/>
    </source>
</evidence>
<evidence type="ECO:0000256" key="7">
    <source>
        <dbReference type="ARBA" id="ARBA00023128"/>
    </source>
</evidence>
<keyword evidence="4 9" id="KW-0812">Transmembrane</keyword>
<evidence type="ECO:0000256" key="4">
    <source>
        <dbReference type="ARBA" id="ARBA00022692"/>
    </source>
</evidence>
<evidence type="ECO:0000256" key="6">
    <source>
        <dbReference type="ARBA" id="ARBA00022989"/>
    </source>
</evidence>
<dbReference type="InterPro" id="IPR003205">
    <property type="entry name" value="Cyt_c_oxidase_su8"/>
</dbReference>
<evidence type="ECO:0000313" key="12">
    <source>
        <dbReference type="Proteomes" id="UP000053268"/>
    </source>
</evidence>
<dbReference type="Pfam" id="PF02285">
    <property type="entry name" value="COX8"/>
    <property type="match status" value="1"/>
</dbReference>
<keyword evidence="8 9" id="KW-0472">Membrane</keyword>
<comment type="similarity">
    <text evidence="3">Belongs to the cytochrome c oxidase VIII family.</text>
</comment>
<evidence type="ECO:0008006" key="13">
    <source>
        <dbReference type="Google" id="ProtNLM"/>
    </source>
</evidence>
<feature type="transmembrane region" description="Helical" evidence="9">
    <location>
        <begin position="40"/>
        <end position="60"/>
    </location>
</feature>
<dbReference type="AlphaFoldDB" id="I4DLS6"/>
<reference evidence="10" key="1">
    <citation type="journal article" date="2012" name="BMC Biol.">
        <title>Comprehensive microarray-based analysis for stage-specific larval camouflage pattern-associated genes in the swallowtail butterfly, Papilio xuthus.</title>
        <authorList>
            <person name="Futahashi R."/>
            <person name="Shirataki H."/>
            <person name="Narita T."/>
            <person name="Mita K."/>
            <person name="Fujiwara H."/>
        </authorList>
    </citation>
    <scope>NUCLEOTIDE SEQUENCE</scope>
    <source>
        <tissue evidence="10">Epidermis</tissue>
    </source>
</reference>
<keyword evidence="6 9" id="KW-1133">Transmembrane helix</keyword>